<dbReference type="PANTHER" id="PTHR31609">
    <property type="entry name" value="YDJC DEACETYLASE FAMILY MEMBER"/>
    <property type="match status" value="1"/>
</dbReference>
<protein>
    <submittedName>
        <fullName evidence="6">Polysaccharide deacetylase family protein</fullName>
    </submittedName>
</protein>
<dbReference type="SUPFAM" id="SSF88713">
    <property type="entry name" value="Glycoside hydrolase/deacetylase"/>
    <property type="match status" value="1"/>
</dbReference>
<proteinExistence type="predicted"/>
<dbReference type="PANTHER" id="PTHR31609:SF1">
    <property type="entry name" value="CARBOHYDRATE DEACETYLASE"/>
    <property type="match status" value="1"/>
</dbReference>
<evidence type="ECO:0000256" key="4">
    <source>
        <dbReference type="ARBA" id="ARBA00022842"/>
    </source>
</evidence>
<reference evidence="6 7" key="1">
    <citation type="submission" date="2024-09" db="EMBL/GenBank/DDBJ databases">
        <authorList>
            <person name="Sun Q."/>
            <person name="Mori K."/>
        </authorList>
    </citation>
    <scope>NUCLEOTIDE SEQUENCE [LARGE SCALE GENOMIC DNA]</scope>
    <source>
        <strain evidence="6 7">CCM 4839</strain>
    </source>
</reference>
<gene>
    <name evidence="6" type="ORF">ACFFJ8_00090</name>
</gene>
<evidence type="ECO:0000256" key="2">
    <source>
        <dbReference type="ARBA" id="ARBA00022723"/>
    </source>
</evidence>
<evidence type="ECO:0000256" key="3">
    <source>
        <dbReference type="ARBA" id="ARBA00022801"/>
    </source>
</evidence>
<comment type="cofactor">
    <cofactor evidence="1">
        <name>Mg(2+)</name>
        <dbReference type="ChEBI" id="CHEBI:18420"/>
    </cofactor>
</comment>
<dbReference type="EMBL" id="JBHLVF010000001">
    <property type="protein sequence ID" value="MFC0389764.1"/>
    <property type="molecule type" value="Genomic_DNA"/>
</dbReference>
<organism evidence="6 7">
    <name type="scientific">Paenibacillus mendelii</name>
    <dbReference type="NCBI Taxonomy" id="206163"/>
    <lineage>
        <taxon>Bacteria</taxon>
        <taxon>Bacillati</taxon>
        <taxon>Bacillota</taxon>
        <taxon>Bacilli</taxon>
        <taxon>Bacillales</taxon>
        <taxon>Paenibacillaceae</taxon>
        <taxon>Paenibacillus</taxon>
    </lineage>
</organism>
<keyword evidence="3" id="KW-0378">Hydrolase</keyword>
<sequence length="304" mass="34437">MMVNERMGFSAEDRLLIVNGDDFGMCHAANAGIGQLLEEGVISSATVMVPCAWSAEAAAIASGNPAYDIGIHLTLTSEWEPYKWGPVRQDGPVDTLVTKQGWFPPDCKTVELQADSEQVKQELFAQVQRGIAMGIDPTHLDNHMGSVYGLATGRDFLEETLEVCEHFQLPLRLPKNPGDREKHMPPALLERYRERLQSAEKRGVMLIDHLDGLSFHLEPGEDYDQARETMIGKLRSMKAGITEMIIHPFHDTDELRAVMPHWEKRRIEFELFRDPVIRRVLEEEGIRMIGWRDLRNVQRSGGHT</sequence>
<dbReference type="Gene3D" id="3.20.20.370">
    <property type="entry name" value="Glycoside hydrolase/deacetylase"/>
    <property type="match status" value="1"/>
</dbReference>
<keyword evidence="2" id="KW-0479">Metal-binding</keyword>
<keyword evidence="5" id="KW-0119">Carbohydrate metabolism</keyword>
<evidence type="ECO:0000313" key="7">
    <source>
        <dbReference type="Proteomes" id="UP001589818"/>
    </source>
</evidence>
<dbReference type="CDD" id="cd10802">
    <property type="entry name" value="YdjC_TTHB029_like"/>
    <property type="match status" value="1"/>
</dbReference>
<comment type="caution">
    <text evidence="6">The sequence shown here is derived from an EMBL/GenBank/DDBJ whole genome shotgun (WGS) entry which is preliminary data.</text>
</comment>
<keyword evidence="7" id="KW-1185">Reference proteome</keyword>
<accession>A0ABV6J1N2</accession>
<dbReference type="Pfam" id="PF04794">
    <property type="entry name" value="YdjC"/>
    <property type="match status" value="1"/>
</dbReference>
<dbReference type="RefSeq" id="WP_204822461.1">
    <property type="nucleotide sequence ID" value="NZ_JANHOF010000019.1"/>
</dbReference>
<keyword evidence="4" id="KW-0460">Magnesium</keyword>
<evidence type="ECO:0000313" key="6">
    <source>
        <dbReference type="EMBL" id="MFC0389764.1"/>
    </source>
</evidence>
<evidence type="ECO:0000256" key="5">
    <source>
        <dbReference type="ARBA" id="ARBA00023277"/>
    </source>
</evidence>
<dbReference type="InterPro" id="IPR006879">
    <property type="entry name" value="YdjC-like"/>
</dbReference>
<dbReference type="InterPro" id="IPR011330">
    <property type="entry name" value="Glyco_hydro/deAcase_b/a-brl"/>
</dbReference>
<evidence type="ECO:0000256" key="1">
    <source>
        <dbReference type="ARBA" id="ARBA00001946"/>
    </source>
</evidence>
<name>A0ABV6J1N2_9BACL</name>
<dbReference type="Proteomes" id="UP001589818">
    <property type="component" value="Unassembled WGS sequence"/>
</dbReference>